<dbReference type="Proteomes" id="UP000287171">
    <property type="component" value="Unassembled WGS sequence"/>
</dbReference>
<dbReference type="EMBL" id="BIFT01000002">
    <property type="protein sequence ID" value="GCE31879.1"/>
    <property type="molecule type" value="Genomic_DNA"/>
</dbReference>
<dbReference type="InterPro" id="IPR010099">
    <property type="entry name" value="SDR39U1"/>
</dbReference>
<sequence>MRIIITGGTGLIGRSLVDLLAHGSDEVIVLSRNPTLAAQMFQQQGLANIQTMGWDAQTDQGWGELISKDCAIVNLAGASPAHWRWTQSYRACILESRLRAGEAVMQAIERYGPPEVLVQASASGYYGDRGQEILTEASTSGRGFRAQVCQQWEASTIHAQTRHCIVRTGLVLDTHEGALPPLLHFAQLLGSQLGDGQQWIPWIHKKDVAKAIQFLLAHRLLSGSFNLCAPEAVTNRDFIRKVQHVLKRFPVFPMPAFALRVLLGELSTVVLDSQHLLPQRLVEAHFLFDYPRLDQALYHLLQGEKELPVA</sequence>
<dbReference type="Pfam" id="PF01370">
    <property type="entry name" value="Epimerase"/>
    <property type="match status" value="1"/>
</dbReference>
<comment type="caution">
    <text evidence="4">The sequence shown here is derived from an EMBL/GenBank/DDBJ whole genome shotgun (WGS) entry which is preliminary data.</text>
</comment>
<protein>
    <submittedName>
        <fullName evidence="4">Epimerase</fullName>
    </submittedName>
</protein>
<keyword evidence="5" id="KW-1185">Reference proteome</keyword>
<evidence type="ECO:0000256" key="1">
    <source>
        <dbReference type="ARBA" id="ARBA00009353"/>
    </source>
</evidence>
<dbReference type="InterPro" id="IPR001509">
    <property type="entry name" value="Epimerase_deHydtase"/>
</dbReference>
<evidence type="ECO:0000313" key="4">
    <source>
        <dbReference type="EMBL" id="GCE31879.1"/>
    </source>
</evidence>
<dbReference type="AlphaFoldDB" id="A0A402BKM0"/>
<dbReference type="PANTHER" id="PTHR11092:SF0">
    <property type="entry name" value="EPIMERASE FAMILY PROTEIN SDR39U1"/>
    <property type="match status" value="1"/>
</dbReference>
<proteinExistence type="inferred from homology"/>
<dbReference type="NCBIfam" id="TIGR01777">
    <property type="entry name" value="yfcH"/>
    <property type="match status" value="1"/>
</dbReference>
<reference evidence="5" key="1">
    <citation type="submission" date="2018-12" db="EMBL/GenBank/DDBJ databases">
        <title>Tengunoibacter tsumagoiensis gen. nov., sp. nov., Dictyobacter kobayashii sp. nov., D. alpinus sp. nov., and D. joshuensis sp. nov. and description of Dictyobacteraceae fam. nov. within the order Ktedonobacterales isolated from Tengu-no-mugimeshi.</title>
        <authorList>
            <person name="Wang C.M."/>
            <person name="Zheng Y."/>
            <person name="Sakai Y."/>
            <person name="Toyoda A."/>
            <person name="Minakuchi Y."/>
            <person name="Abe K."/>
            <person name="Yokota A."/>
            <person name="Yabe S."/>
        </authorList>
    </citation>
    <scope>NUCLEOTIDE SEQUENCE [LARGE SCALE GENOMIC DNA]</scope>
    <source>
        <strain evidence="5">Uno16</strain>
    </source>
</reference>
<dbReference type="RefSeq" id="WP_126631796.1">
    <property type="nucleotide sequence ID" value="NZ_BIFT01000002.1"/>
</dbReference>
<dbReference type="InterPro" id="IPR013549">
    <property type="entry name" value="DUF1731"/>
</dbReference>
<comment type="similarity">
    <text evidence="1">Belongs to the NAD(P)-dependent epimerase/dehydratase family. SDR39U1 subfamily.</text>
</comment>
<evidence type="ECO:0000259" key="3">
    <source>
        <dbReference type="Pfam" id="PF08338"/>
    </source>
</evidence>
<evidence type="ECO:0000313" key="5">
    <source>
        <dbReference type="Proteomes" id="UP000287171"/>
    </source>
</evidence>
<dbReference type="InterPro" id="IPR036291">
    <property type="entry name" value="NAD(P)-bd_dom_sf"/>
</dbReference>
<dbReference type="PANTHER" id="PTHR11092">
    <property type="entry name" value="SUGAR NUCLEOTIDE EPIMERASE RELATED"/>
    <property type="match status" value="1"/>
</dbReference>
<gene>
    <name evidence="4" type="ORF">KDA_73630</name>
</gene>
<dbReference type="SUPFAM" id="SSF51735">
    <property type="entry name" value="NAD(P)-binding Rossmann-fold domains"/>
    <property type="match status" value="1"/>
</dbReference>
<name>A0A402BKM0_9CHLR</name>
<feature type="domain" description="DUF1731" evidence="3">
    <location>
        <begin position="254"/>
        <end position="300"/>
    </location>
</feature>
<dbReference type="Pfam" id="PF08338">
    <property type="entry name" value="DUF1731"/>
    <property type="match status" value="1"/>
</dbReference>
<dbReference type="Gene3D" id="3.40.50.720">
    <property type="entry name" value="NAD(P)-binding Rossmann-like Domain"/>
    <property type="match status" value="1"/>
</dbReference>
<accession>A0A402BKM0</accession>
<dbReference type="OrthoDB" id="9801773at2"/>
<evidence type="ECO:0000259" key="2">
    <source>
        <dbReference type="Pfam" id="PF01370"/>
    </source>
</evidence>
<feature type="domain" description="NAD-dependent epimerase/dehydratase" evidence="2">
    <location>
        <begin position="3"/>
        <end position="226"/>
    </location>
</feature>
<organism evidence="4 5">
    <name type="scientific">Dictyobacter alpinus</name>
    <dbReference type="NCBI Taxonomy" id="2014873"/>
    <lineage>
        <taxon>Bacteria</taxon>
        <taxon>Bacillati</taxon>
        <taxon>Chloroflexota</taxon>
        <taxon>Ktedonobacteria</taxon>
        <taxon>Ktedonobacterales</taxon>
        <taxon>Dictyobacteraceae</taxon>
        <taxon>Dictyobacter</taxon>
    </lineage>
</organism>